<proteinExistence type="predicted"/>
<dbReference type="Proteomes" id="UP000092462">
    <property type="component" value="Unassembled WGS sequence"/>
</dbReference>
<dbReference type="VEuPathDB" id="VectorBase:PPAI010285"/>
<evidence type="ECO:0000313" key="3">
    <source>
        <dbReference type="Proteomes" id="UP000092462"/>
    </source>
</evidence>
<dbReference type="EnsemblMetazoa" id="PPAI010285-RA">
    <property type="protein sequence ID" value="PPAI010285-PA"/>
    <property type="gene ID" value="PPAI010285"/>
</dbReference>
<name>A0A1B0DP49_PHLPP</name>
<reference evidence="2" key="1">
    <citation type="submission" date="2022-08" db="UniProtKB">
        <authorList>
            <consortium name="EnsemblMetazoa"/>
        </authorList>
    </citation>
    <scope>IDENTIFICATION</scope>
    <source>
        <strain evidence="2">Israel</strain>
    </source>
</reference>
<dbReference type="EMBL" id="AJVK01018085">
    <property type="status" value="NOT_ANNOTATED_CDS"/>
    <property type="molecule type" value="Genomic_DNA"/>
</dbReference>
<feature type="region of interest" description="Disordered" evidence="1">
    <location>
        <begin position="1"/>
        <end position="22"/>
    </location>
</feature>
<protein>
    <submittedName>
        <fullName evidence="2">Uncharacterized protein</fullName>
    </submittedName>
</protein>
<evidence type="ECO:0000313" key="2">
    <source>
        <dbReference type="EnsemblMetazoa" id="PPAI010285-PA"/>
    </source>
</evidence>
<dbReference type="AlphaFoldDB" id="A0A1B0DP49"/>
<organism evidence="2 3">
    <name type="scientific">Phlebotomus papatasi</name>
    <name type="common">Sandfly</name>
    <dbReference type="NCBI Taxonomy" id="29031"/>
    <lineage>
        <taxon>Eukaryota</taxon>
        <taxon>Metazoa</taxon>
        <taxon>Ecdysozoa</taxon>
        <taxon>Arthropoda</taxon>
        <taxon>Hexapoda</taxon>
        <taxon>Insecta</taxon>
        <taxon>Pterygota</taxon>
        <taxon>Neoptera</taxon>
        <taxon>Endopterygota</taxon>
        <taxon>Diptera</taxon>
        <taxon>Nematocera</taxon>
        <taxon>Psychodoidea</taxon>
        <taxon>Psychodidae</taxon>
        <taxon>Phlebotomus</taxon>
        <taxon>Phlebotomus</taxon>
    </lineage>
</organism>
<keyword evidence="3" id="KW-1185">Reference proteome</keyword>
<evidence type="ECO:0000256" key="1">
    <source>
        <dbReference type="SAM" id="MobiDB-lite"/>
    </source>
</evidence>
<feature type="compositionally biased region" description="Basic and acidic residues" evidence="1">
    <location>
        <begin position="1"/>
        <end position="10"/>
    </location>
</feature>
<sequence>MLSEINKQKIGEPSSGYEEPSVIVIQDSQSDVSESRDRHEIIEISDSPLHDFTQRRVLRSRTKSFCLERAMAAVQDDFNKTEETEL</sequence>
<accession>A0A1B0DP49</accession>
<dbReference type="VEuPathDB" id="VectorBase:PPAPM1_011659"/>